<evidence type="ECO:0000256" key="3">
    <source>
        <dbReference type="ARBA" id="ARBA00022525"/>
    </source>
</evidence>
<feature type="compositionally biased region" description="Low complexity" evidence="6">
    <location>
        <begin position="117"/>
        <end position="128"/>
    </location>
</feature>
<dbReference type="GeneID" id="102738390"/>
<dbReference type="AlphaFoldDB" id="A0A2U3XR61"/>
<feature type="region of interest" description="Disordered" evidence="6">
    <location>
        <begin position="96"/>
        <end position="207"/>
    </location>
</feature>
<reference evidence="9" key="1">
    <citation type="submission" date="2025-08" db="UniProtKB">
        <authorList>
            <consortium name="RefSeq"/>
        </authorList>
    </citation>
    <scope>IDENTIFICATION</scope>
    <source>
        <tissue evidence="9">Liver</tissue>
    </source>
</reference>
<feature type="region of interest" description="Disordered" evidence="6">
    <location>
        <begin position="222"/>
        <end position="249"/>
    </location>
</feature>
<name>A0A2U3XR61_LEPWE</name>
<dbReference type="Proteomes" id="UP000245341">
    <property type="component" value="Unplaced"/>
</dbReference>
<dbReference type="PANTHER" id="PTHR46794:SF2">
    <property type="entry name" value="AMELOGENIN, X ISOFORM"/>
    <property type="match status" value="1"/>
</dbReference>
<evidence type="ECO:0000313" key="9">
    <source>
        <dbReference type="RefSeq" id="XP_006733946.1"/>
    </source>
</evidence>
<dbReference type="SMART" id="SM00818">
    <property type="entry name" value="Amelogenin"/>
    <property type="match status" value="1"/>
</dbReference>
<evidence type="ECO:0000313" key="8">
    <source>
        <dbReference type="Proteomes" id="UP000245341"/>
    </source>
</evidence>
<dbReference type="GO" id="GO:0030345">
    <property type="term" value="F:structural constituent of tooth enamel"/>
    <property type="evidence" value="ECO:0007669"/>
    <property type="project" value="TreeGrafter"/>
</dbReference>
<feature type="compositionally biased region" description="Basic and acidic residues" evidence="6">
    <location>
        <begin position="225"/>
        <end position="240"/>
    </location>
</feature>
<evidence type="ECO:0000256" key="2">
    <source>
        <dbReference type="ARBA" id="ARBA00010383"/>
    </source>
</evidence>
<accession>A0A2U3XR61</accession>
<feature type="compositionally biased region" description="Pro residues" evidence="6">
    <location>
        <begin position="129"/>
        <end position="164"/>
    </location>
</feature>
<feature type="chain" id="PRO_5015494974" evidence="7">
    <location>
        <begin position="17"/>
        <end position="317"/>
    </location>
</feature>
<feature type="compositionally biased region" description="Low complexity" evidence="6">
    <location>
        <begin position="96"/>
        <end position="107"/>
    </location>
</feature>
<gene>
    <name evidence="9" type="primary">AMELX</name>
</gene>
<evidence type="ECO:0000256" key="6">
    <source>
        <dbReference type="SAM" id="MobiDB-lite"/>
    </source>
</evidence>
<comment type="subcellular location">
    <subcellularLocation>
        <location evidence="1">Secreted</location>
        <location evidence="1">Extracellular space</location>
        <location evidence="1">Extracellular matrix</location>
    </subcellularLocation>
</comment>
<keyword evidence="3" id="KW-0964">Secreted</keyword>
<dbReference type="PRINTS" id="PR01757">
    <property type="entry name" value="AMELOGENIN"/>
</dbReference>
<keyword evidence="8" id="KW-1185">Reference proteome</keyword>
<dbReference type="PANTHER" id="PTHR46794">
    <property type="entry name" value="AMELOGENIN, Y ISOFORM"/>
    <property type="match status" value="1"/>
</dbReference>
<proteinExistence type="inferred from homology"/>
<comment type="similarity">
    <text evidence="2">Belongs to the amelogenin family.</text>
</comment>
<dbReference type="OrthoDB" id="9030267at2759"/>
<organism evidence="8 9">
    <name type="scientific">Leptonychotes weddellii</name>
    <name type="common">Weddell seal</name>
    <name type="synonym">Otaria weddellii</name>
    <dbReference type="NCBI Taxonomy" id="9713"/>
    <lineage>
        <taxon>Eukaryota</taxon>
        <taxon>Metazoa</taxon>
        <taxon>Chordata</taxon>
        <taxon>Craniata</taxon>
        <taxon>Vertebrata</taxon>
        <taxon>Euteleostomi</taxon>
        <taxon>Mammalia</taxon>
        <taxon>Eutheria</taxon>
        <taxon>Laurasiatheria</taxon>
        <taxon>Carnivora</taxon>
        <taxon>Caniformia</taxon>
        <taxon>Pinnipedia</taxon>
        <taxon>Phocidae</taxon>
        <taxon>Monachinae</taxon>
        <taxon>Lobodontini</taxon>
        <taxon>Leptonychotes</taxon>
    </lineage>
</organism>
<dbReference type="RefSeq" id="XP_006733946.1">
    <property type="nucleotide sequence ID" value="XM_006733883.1"/>
</dbReference>
<sequence>MGTWILFACLLGAAFAMPLPPHPGHPGYINFSYEVLTPVKWYQNMIRHPYPSYGYEPMGGWLHHQIIPVLSQQNPPNHALQPHHHIPMVPAQQPVVPQQPVMPVPGQHSMTPTQHHQPNLPLPAQQPFQPQPVQPQPHQPIQPQPPQPPLPPMFPIQPLPPMLPDLPLEAWPATDKTKREEVQNRNSLESDQDLEENLQEKETAAPGLKELVSIQSKIAASRSAKAGEEQARLSEKELPQRRSRQGAHQMNSMEKCSTNADFSHFVYGHCLQLPNQPHYFKSILALLDVNLVSYIRGVVRRTKLLRDSSVACFLVFV</sequence>
<keyword evidence="4" id="KW-0272">Extracellular matrix</keyword>
<evidence type="ECO:0000256" key="4">
    <source>
        <dbReference type="ARBA" id="ARBA00022530"/>
    </source>
</evidence>
<dbReference type="InterPro" id="IPR004116">
    <property type="entry name" value="Amelogenin"/>
</dbReference>
<protein>
    <submittedName>
        <fullName evidence="9">Amelogenin, X isoform</fullName>
    </submittedName>
</protein>
<dbReference type="Pfam" id="PF02948">
    <property type="entry name" value="Amelogenin"/>
    <property type="match status" value="1"/>
</dbReference>
<dbReference type="GO" id="GO:0070166">
    <property type="term" value="P:enamel mineralization"/>
    <property type="evidence" value="ECO:0007669"/>
    <property type="project" value="TreeGrafter"/>
</dbReference>
<evidence type="ECO:0000256" key="7">
    <source>
        <dbReference type="SAM" id="SignalP"/>
    </source>
</evidence>
<dbReference type="CTD" id="265"/>
<keyword evidence="7" id="KW-0732">Signal</keyword>
<feature type="signal peptide" evidence="7">
    <location>
        <begin position="1"/>
        <end position="16"/>
    </location>
</feature>
<keyword evidence="5" id="KW-0091">Biomineralization</keyword>
<dbReference type="STRING" id="9713.A0A2U3XR61"/>
<dbReference type="KEGG" id="lww:102738390"/>
<evidence type="ECO:0000256" key="5">
    <source>
        <dbReference type="ARBA" id="ARBA00022591"/>
    </source>
</evidence>
<evidence type="ECO:0000256" key="1">
    <source>
        <dbReference type="ARBA" id="ARBA00004498"/>
    </source>
</evidence>